<feature type="transmembrane region" description="Helical" evidence="1">
    <location>
        <begin position="44"/>
        <end position="67"/>
    </location>
</feature>
<evidence type="ECO:0000313" key="2">
    <source>
        <dbReference type="EMBL" id="VAW71123.1"/>
    </source>
</evidence>
<protein>
    <submittedName>
        <fullName evidence="2">Uncharacterized protein</fullName>
    </submittedName>
</protein>
<organism evidence="2">
    <name type="scientific">hydrothermal vent metagenome</name>
    <dbReference type="NCBI Taxonomy" id="652676"/>
    <lineage>
        <taxon>unclassified sequences</taxon>
        <taxon>metagenomes</taxon>
        <taxon>ecological metagenomes</taxon>
    </lineage>
</organism>
<dbReference type="AlphaFoldDB" id="A0A3B0Y3Z7"/>
<reference evidence="2" key="1">
    <citation type="submission" date="2018-06" db="EMBL/GenBank/DDBJ databases">
        <authorList>
            <person name="Zhirakovskaya E."/>
        </authorList>
    </citation>
    <scope>NUCLEOTIDE SEQUENCE</scope>
</reference>
<proteinExistence type="predicted"/>
<keyword evidence="1" id="KW-0812">Transmembrane</keyword>
<feature type="transmembrane region" description="Helical" evidence="1">
    <location>
        <begin position="12"/>
        <end position="32"/>
    </location>
</feature>
<keyword evidence="1" id="KW-0472">Membrane</keyword>
<gene>
    <name evidence="2" type="ORF">MNBD_GAMMA10-1645</name>
</gene>
<feature type="transmembrane region" description="Helical" evidence="1">
    <location>
        <begin position="79"/>
        <end position="95"/>
    </location>
</feature>
<keyword evidence="1" id="KW-1133">Transmembrane helix</keyword>
<dbReference type="EMBL" id="UOFJ01000569">
    <property type="protein sequence ID" value="VAW71123.1"/>
    <property type="molecule type" value="Genomic_DNA"/>
</dbReference>
<evidence type="ECO:0000256" key="1">
    <source>
        <dbReference type="SAM" id="Phobius"/>
    </source>
</evidence>
<accession>A0A3B0Y3Z7</accession>
<sequence>MVIGLGCLAATFVLIGGIICLIVYGAVVAAFIKNKKYFHKNYYYFSIVISLVPLAAVVFLLLHDLIYESQCISDSENKIAIICLALWTVITLASIKQRYSAKMT</sequence>
<name>A0A3B0Y3Z7_9ZZZZ</name>